<dbReference type="AlphaFoldDB" id="A0AAU7NYU1"/>
<evidence type="ECO:0000313" key="2">
    <source>
        <dbReference type="EMBL" id="XBS22225.1"/>
    </source>
</evidence>
<dbReference type="EMBL" id="CP157743">
    <property type="protein sequence ID" value="XBS22225.1"/>
    <property type="molecule type" value="Genomic_DNA"/>
</dbReference>
<feature type="transmembrane region" description="Helical" evidence="1">
    <location>
        <begin position="7"/>
        <end position="28"/>
    </location>
</feature>
<keyword evidence="1" id="KW-0472">Membrane</keyword>
<dbReference type="RefSeq" id="WP_305908797.1">
    <property type="nucleotide sequence ID" value="NZ_CP157743.1"/>
</dbReference>
<keyword evidence="3" id="KW-1185">Reference proteome</keyword>
<name>A0AAU7NYU1_9GAMM</name>
<reference evidence="2 3" key="1">
    <citation type="journal article" date="2024" name="Microbiology">
        <title>Methylomarinum rosea sp. nov., a novel halophilic methanotrophic bacterium from the hypersaline Lake Elton.</title>
        <authorList>
            <person name="Suleimanov R.Z."/>
            <person name="Oshkin I.Y."/>
            <person name="Danilova O.V."/>
            <person name="Suzina N.E."/>
            <person name="Dedysh S.N."/>
        </authorList>
    </citation>
    <scope>NUCLEOTIDE SEQUENCE [LARGE SCALE GENOMIC DNA]</scope>
    <source>
        <strain evidence="2 3">Ch1-1</strain>
    </source>
</reference>
<evidence type="ECO:0000313" key="3">
    <source>
        <dbReference type="Proteomes" id="UP001225378"/>
    </source>
</evidence>
<organism evidence="2 3">
    <name type="scientific">Methylomarinum roseum</name>
    <dbReference type="NCBI Taxonomy" id="3067653"/>
    <lineage>
        <taxon>Bacteria</taxon>
        <taxon>Pseudomonadati</taxon>
        <taxon>Pseudomonadota</taxon>
        <taxon>Gammaproteobacteria</taxon>
        <taxon>Methylococcales</taxon>
        <taxon>Methylococcaceae</taxon>
        <taxon>Methylomarinum</taxon>
    </lineage>
</organism>
<keyword evidence="1" id="KW-1133">Transmembrane helix</keyword>
<evidence type="ECO:0000256" key="1">
    <source>
        <dbReference type="SAM" id="Phobius"/>
    </source>
</evidence>
<accession>A0AAU7NYU1</accession>
<evidence type="ECO:0008006" key="4">
    <source>
        <dbReference type="Google" id="ProtNLM"/>
    </source>
</evidence>
<keyword evidence="1" id="KW-0812">Transmembrane</keyword>
<dbReference type="PROSITE" id="PS51257">
    <property type="entry name" value="PROKAR_LIPOPROTEIN"/>
    <property type="match status" value="1"/>
</dbReference>
<sequence length="258" mass="30115">MKNKLIKLLRLGLVFCLLSTMTGCFYWWRAYQTYLQMDEFDEHFAISVKDDFTVHFKDPILFSEDFVSLAKLHPSATETTGDGSLWRYRFRKVDEQGSIMRPEIKFSFALVFNRENRIVAWIFSPLFLQIAPPEFLELSFRSLGGAEINQGKRQLKVDTEHVQKIKADLPLKSVVVAQLGEPLEIEDQGEQEVYRYHFKLEAYDVEEGYEDRTLSEVKLTFDKQSQALVKMSGRFAGLKISINYRKYQQHRDDVGKSV</sequence>
<gene>
    <name evidence="2" type="ORF">Q9L42_008880</name>
</gene>
<dbReference type="KEGG" id="mech:Q9L42_008880"/>
<dbReference type="Proteomes" id="UP001225378">
    <property type="component" value="Chromosome"/>
</dbReference>
<proteinExistence type="predicted"/>
<protein>
    <recommendedName>
        <fullName evidence="4">Lipoprotein</fullName>
    </recommendedName>
</protein>